<evidence type="ECO:0000313" key="3">
    <source>
        <dbReference type="Proteomes" id="UP000232693"/>
    </source>
</evidence>
<comment type="similarity">
    <text evidence="1">Belongs to the ComF/GntX family.</text>
</comment>
<dbReference type="PANTHER" id="PTHR47505:SF1">
    <property type="entry name" value="DNA UTILIZATION PROTEIN YHGH"/>
    <property type="match status" value="1"/>
</dbReference>
<dbReference type="AlphaFoldDB" id="A0A2K9APK3"/>
<evidence type="ECO:0000256" key="1">
    <source>
        <dbReference type="ARBA" id="ARBA00008007"/>
    </source>
</evidence>
<name>A0A2K9APK3_9GAMM</name>
<proteinExistence type="inferred from homology"/>
<sequence length="235" mass="26575">MVYNLFSIVRKNNPQDSVNCSLCGLGSDYSGFCDPCLSAVQRQGQYCQQCGNSLGKQPIGAVCGQCLKKPPRYQALIAATHYEFPVNHAISEMKFEKQLHHIRSFSNLLLDELITYYQDIPLPQAIVPIPLHSNRLRERGFNQSQLIAKHLTRKLEIPMLEDALLRIKDTPHQIGLKAIERRKNLKRAFSVKQELPKHIALVDDVVTTGSTIQEASKQCLKHGVDRIDVWCLAKT</sequence>
<dbReference type="OrthoDB" id="9793412at2"/>
<organism evidence="2 3">
    <name type="scientific">Kangiella profundi</name>
    <dbReference type="NCBI Taxonomy" id="1561924"/>
    <lineage>
        <taxon>Bacteria</taxon>
        <taxon>Pseudomonadati</taxon>
        <taxon>Pseudomonadota</taxon>
        <taxon>Gammaproteobacteria</taxon>
        <taxon>Kangiellales</taxon>
        <taxon>Kangiellaceae</taxon>
        <taxon>Kangiella</taxon>
    </lineage>
</organism>
<dbReference type="SUPFAM" id="SSF53271">
    <property type="entry name" value="PRTase-like"/>
    <property type="match status" value="1"/>
</dbReference>
<dbReference type="EMBL" id="CP025120">
    <property type="protein sequence ID" value="AUD79552.1"/>
    <property type="molecule type" value="Genomic_DNA"/>
</dbReference>
<dbReference type="InterPro" id="IPR029057">
    <property type="entry name" value="PRTase-like"/>
</dbReference>
<evidence type="ECO:0000313" key="2">
    <source>
        <dbReference type="EMBL" id="AUD79552.1"/>
    </source>
</evidence>
<dbReference type="InterPro" id="IPR000836">
    <property type="entry name" value="PRTase_dom"/>
</dbReference>
<dbReference type="Gene3D" id="3.40.50.2020">
    <property type="match status" value="1"/>
</dbReference>
<dbReference type="RefSeq" id="WP_106647359.1">
    <property type="nucleotide sequence ID" value="NZ_BMGO01000001.1"/>
</dbReference>
<dbReference type="CDD" id="cd06223">
    <property type="entry name" value="PRTases_typeI"/>
    <property type="match status" value="1"/>
</dbReference>
<accession>A0A2K9APK3</accession>
<keyword evidence="3" id="KW-1185">Reference proteome</keyword>
<dbReference type="InterPro" id="IPR051910">
    <property type="entry name" value="ComF/GntX_DNA_util-trans"/>
</dbReference>
<gene>
    <name evidence="2" type="ORF">CW740_09995</name>
</gene>
<dbReference type="KEGG" id="kpd:CW740_09995"/>
<dbReference type="PANTHER" id="PTHR47505">
    <property type="entry name" value="DNA UTILIZATION PROTEIN YHGH"/>
    <property type="match status" value="1"/>
</dbReference>
<reference evidence="2 3" key="1">
    <citation type="submission" date="2017-12" db="EMBL/GenBank/DDBJ databases">
        <title>Kangiella profundi FT102 completed genome.</title>
        <authorList>
            <person name="Xu J."/>
            <person name="Wang J."/>
            <person name="Lu Y."/>
        </authorList>
    </citation>
    <scope>NUCLEOTIDE SEQUENCE [LARGE SCALE GENOMIC DNA]</scope>
    <source>
        <strain evidence="2 3">FT102</strain>
    </source>
</reference>
<dbReference type="Proteomes" id="UP000232693">
    <property type="component" value="Chromosome"/>
</dbReference>
<protein>
    <submittedName>
        <fullName evidence="2">ComF family protein</fullName>
    </submittedName>
</protein>